<accession>A0ACC2SL01</accession>
<reference evidence="1" key="1">
    <citation type="submission" date="2022-04" db="EMBL/GenBank/DDBJ databases">
        <title>Genome of the entomopathogenic fungus Entomophthora muscae.</title>
        <authorList>
            <person name="Elya C."/>
            <person name="Lovett B.R."/>
            <person name="Lee E."/>
            <person name="Macias A.M."/>
            <person name="Hajek A.E."/>
            <person name="De Bivort B.L."/>
            <person name="Kasson M.T."/>
            <person name="De Fine Licht H.H."/>
            <person name="Stajich J.E."/>
        </authorList>
    </citation>
    <scope>NUCLEOTIDE SEQUENCE</scope>
    <source>
        <strain evidence="1">Berkeley</strain>
    </source>
</reference>
<gene>
    <name evidence="1" type="ORF">DSO57_1004926</name>
</gene>
<evidence type="ECO:0000313" key="2">
    <source>
        <dbReference type="Proteomes" id="UP001165960"/>
    </source>
</evidence>
<proteinExistence type="predicted"/>
<keyword evidence="2" id="KW-1185">Reference proteome</keyword>
<organism evidence="1 2">
    <name type="scientific">Entomophthora muscae</name>
    <dbReference type="NCBI Taxonomy" id="34485"/>
    <lineage>
        <taxon>Eukaryota</taxon>
        <taxon>Fungi</taxon>
        <taxon>Fungi incertae sedis</taxon>
        <taxon>Zoopagomycota</taxon>
        <taxon>Entomophthoromycotina</taxon>
        <taxon>Entomophthoromycetes</taxon>
        <taxon>Entomophthorales</taxon>
        <taxon>Entomophthoraceae</taxon>
        <taxon>Entomophthora</taxon>
    </lineage>
</organism>
<dbReference type="EMBL" id="QTSX02004983">
    <property type="protein sequence ID" value="KAJ9062983.1"/>
    <property type="molecule type" value="Genomic_DNA"/>
</dbReference>
<dbReference type="Proteomes" id="UP001165960">
    <property type="component" value="Unassembled WGS sequence"/>
</dbReference>
<name>A0ACC2SL01_9FUNG</name>
<protein>
    <submittedName>
        <fullName evidence="1">Uncharacterized protein</fullName>
    </submittedName>
</protein>
<evidence type="ECO:0000313" key="1">
    <source>
        <dbReference type="EMBL" id="KAJ9062983.1"/>
    </source>
</evidence>
<comment type="caution">
    <text evidence="1">The sequence shown here is derived from an EMBL/GenBank/DDBJ whole genome shotgun (WGS) entry which is preliminary data.</text>
</comment>
<sequence>MNLDGWILVARVKDVFNNKELTIVASYLEPGGKKGNREEWQVLSFFFLPTRTIFIGDFNIYANNKRDICRCSPKSPPLAHLMKGFMEKKRVVETIESKDLDLTQLTRWFSDLPANLSYNTQGALNEPPLNVSNDMDQSDDNIKLQTLPPN</sequence>